<accession>A0A1F4UR91</accession>
<dbReference type="AlphaFoldDB" id="A0A1F4UR91"/>
<gene>
    <name evidence="1" type="ORF">A2713_00260</name>
</gene>
<proteinExistence type="predicted"/>
<dbReference type="Proteomes" id="UP000176444">
    <property type="component" value="Unassembled WGS sequence"/>
</dbReference>
<organism evidence="1 2">
    <name type="scientific">candidate division WWE3 bacterium RIFCSPHIGHO2_01_FULL_35_17</name>
    <dbReference type="NCBI Taxonomy" id="1802614"/>
    <lineage>
        <taxon>Bacteria</taxon>
        <taxon>Katanobacteria</taxon>
    </lineage>
</organism>
<comment type="caution">
    <text evidence="1">The sequence shown here is derived from an EMBL/GenBank/DDBJ whole genome shotgun (WGS) entry which is preliminary data.</text>
</comment>
<reference evidence="1 2" key="1">
    <citation type="journal article" date="2016" name="Nat. Commun.">
        <title>Thousands of microbial genomes shed light on interconnected biogeochemical processes in an aquifer system.</title>
        <authorList>
            <person name="Anantharaman K."/>
            <person name="Brown C.T."/>
            <person name="Hug L.A."/>
            <person name="Sharon I."/>
            <person name="Castelle C.J."/>
            <person name="Probst A.J."/>
            <person name="Thomas B.C."/>
            <person name="Singh A."/>
            <person name="Wilkins M.J."/>
            <person name="Karaoz U."/>
            <person name="Brodie E.L."/>
            <person name="Williams K.H."/>
            <person name="Hubbard S.S."/>
            <person name="Banfield J.F."/>
        </authorList>
    </citation>
    <scope>NUCLEOTIDE SEQUENCE [LARGE SCALE GENOMIC DNA]</scope>
</reference>
<sequence length="190" mass="21900">MTERGLWNVEQIELEYRIRQLCKSAEISELDGKEVSKFPIFDVSYYVSHLVEDDWLERCGWLEKYKYSAVDASPSPLYNLNHPLVFLRPRDNYDATVKVFKKNDLWLAQMDIKCVKDQIHHIDVDSVFPLEALAPNIHTIIDCNPGGMFGHIYTIDNKGSSWSIHVHKPINVQAETPVEELGVQGMLIKV</sequence>
<evidence type="ECO:0000313" key="2">
    <source>
        <dbReference type="Proteomes" id="UP000176444"/>
    </source>
</evidence>
<protein>
    <submittedName>
        <fullName evidence="1">Uncharacterized protein</fullName>
    </submittedName>
</protein>
<name>A0A1F4UR91_UNCKA</name>
<evidence type="ECO:0000313" key="1">
    <source>
        <dbReference type="EMBL" id="OGC47478.1"/>
    </source>
</evidence>
<dbReference type="EMBL" id="MEUX01000014">
    <property type="protein sequence ID" value="OGC47478.1"/>
    <property type="molecule type" value="Genomic_DNA"/>
</dbReference>